<reference evidence="2 3" key="1">
    <citation type="journal article" date="2020" name="Genomics">
        <title>Complete, high-quality genomes from long-read metagenomic sequencing of two wolf lichen thalli reveals enigmatic genome architecture.</title>
        <authorList>
            <person name="McKenzie S.K."/>
            <person name="Walston R.F."/>
            <person name="Allen J.L."/>
        </authorList>
    </citation>
    <scope>NUCLEOTIDE SEQUENCE [LARGE SCALE GENOMIC DNA]</scope>
    <source>
        <strain evidence="2">WasteWater2</strain>
    </source>
</reference>
<evidence type="ECO:0000313" key="2">
    <source>
        <dbReference type="EMBL" id="KAF6232542.1"/>
    </source>
</evidence>
<protein>
    <submittedName>
        <fullName evidence="2">Uncharacterized protein</fullName>
    </submittedName>
</protein>
<dbReference type="EMBL" id="JACCJC010000047">
    <property type="protein sequence ID" value="KAF6232542.1"/>
    <property type="molecule type" value="Genomic_DNA"/>
</dbReference>
<evidence type="ECO:0000256" key="1">
    <source>
        <dbReference type="SAM" id="MobiDB-lite"/>
    </source>
</evidence>
<evidence type="ECO:0000313" key="3">
    <source>
        <dbReference type="Proteomes" id="UP000578531"/>
    </source>
</evidence>
<gene>
    <name evidence="2" type="ORF">HO173_009210</name>
</gene>
<name>A0A8H6FPY3_9LECA</name>
<dbReference type="GeneID" id="59290862"/>
<organism evidence="2 3">
    <name type="scientific">Letharia columbiana</name>
    <dbReference type="NCBI Taxonomy" id="112416"/>
    <lineage>
        <taxon>Eukaryota</taxon>
        <taxon>Fungi</taxon>
        <taxon>Dikarya</taxon>
        <taxon>Ascomycota</taxon>
        <taxon>Pezizomycotina</taxon>
        <taxon>Lecanoromycetes</taxon>
        <taxon>OSLEUM clade</taxon>
        <taxon>Lecanoromycetidae</taxon>
        <taxon>Lecanorales</taxon>
        <taxon>Lecanorineae</taxon>
        <taxon>Parmeliaceae</taxon>
        <taxon>Letharia</taxon>
    </lineage>
</organism>
<keyword evidence="3" id="KW-1185">Reference proteome</keyword>
<accession>A0A8H6FPY3</accession>
<proteinExistence type="predicted"/>
<comment type="caution">
    <text evidence="2">The sequence shown here is derived from an EMBL/GenBank/DDBJ whole genome shotgun (WGS) entry which is preliminary data.</text>
</comment>
<dbReference type="RefSeq" id="XP_037161968.1">
    <property type="nucleotide sequence ID" value="XM_037311101.1"/>
</dbReference>
<feature type="region of interest" description="Disordered" evidence="1">
    <location>
        <begin position="59"/>
        <end position="84"/>
    </location>
</feature>
<dbReference type="AlphaFoldDB" id="A0A8H6FPY3"/>
<feature type="compositionally biased region" description="Basic and acidic residues" evidence="1">
    <location>
        <begin position="67"/>
        <end position="84"/>
    </location>
</feature>
<sequence>MFFSAILSLDSFQRKGLLTPKNYTAVSLLFVCLIQKSITVTKRVSRWYDLKIARKPTVKEPMGTNRTDVRQEVGPTKGHEVVLT</sequence>
<dbReference type="Proteomes" id="UP000578531">
    <property type="component" value="Unassembled WGS sequence"/>
</dbReference>